<sequence>MMLRYSIYILALLLSVTSLCVASEEAQGAGGDRVPESETKLLSQIEEKVEPSPGKPGPQGPAGKDGSPVTCPGTDGATVGSCPPAAGKVTGVVVPGQVGAGAGGPSGGSSGSSSSSSSSHTAQLGDPHTKNVNEEDPPNGENDRTSLDNKSQGRVGREAQTQEENTHNDLSPSSTKGGESESSALQDTTLKQEQQSPATTVNSQSQTQSNETQTAQTTHTTGEAPSASTSHNTDNASTKNPSTDTTQNNHSGNEPNVANPAEGESTSTQEDTADNTDTTTTTTTTLPPELTNNKKGDADSSSSISSSVWVRVPLLIVVTLACILVC</sequence>
<proteinExistence type="predicted"/>
<feature type="compositionally biased region" description="Basic and acidic residues" evidence="1">
    <location>
        <begin position="33"/>
        <end position="50"/>
    </location>
</feature>
<feature type="signal peptide" evidence="2">
    <location>
        <begin position="1"/>
        <end position="22"/>
    </location>
</feature>
<evidence type="ECO:0008006" key="5">
    <source>
        <dbReference type="Google" id="ProtNLM"/>
    </source>
</evidence>
<evidence type="ECO:0000256" key="1">
    <source>
        <dbReference type="SAM" id="MobiDB-lite"/>
    </source>
</evidence>
<feature type="compositionally biased region" description="Low complexity" evidence="1">
    <location>
        <begin position="198"/>
        <end position="221"/>
    </location>
</feature>
<feature type="region of interest" description="Disordered" evidence="1">
    <location>
        <begin position="25"/>
        <end position="83"/>
    </location>
</feature>
<accession>A0A1X0NG33</accession>
<dbReference type="AlphaFoldDB" id="A0A1X0NG33"/>
<organism evidence="3 4">
    <name type="scientific">Trypanosoma theileri</name>
    <dbReference type="NCBI Taxonomy" id="67003"/>
    <lineage>
        <taxon>Eukaryota</taxon>
        <taxon>Discoba</taxon>
        <taxon>Euglenozoa</taxon>
        <taxon>Kinetoplastea</taxon>
        <taxon>Metakinetoplastina</taxon>
        <taxon>Trypanosomatida</taxon>
        <taxon>Trypanosomatidae</taxon>
        <taxon>Trypanosoma</taxon>
    </lineage>
</organism>
<dbReference type="EMBL" id="NBCO01000060">
    <property type="protein sequence ID" value="ORC83682.1"/>
    <property type="molecule type" value="Genomic_DNA"/>
</dbReference>
<protein>
    <recommendedName>
        <fullName evidence="5">Mucin TcMUCII</fullName>
    </recommendedName>
</protein>
<feature type="chain" id="PRO_5012191057" description="Mucin TcMUCII" evidence="2">
    <location>
        <begin position="23"/>
        <end position="326"/>
    </location>
</feature>
<feature type="compositionally biased region" description="Gly residues" evidence="1">
    <location>
        <begin position="98"/>
        <end position="110"/>
    </location>
</feature>
<name>A0A1X0NG33_9TRYP</name>
<dbReference type="Proteomes" id="UP000192257">
    <property type="component" value="Unassembled WGS sequence"/>
</dbReference>
<gene>
    <name evidence="3" type="ORF">TM35_000601130</name>
</gene>
<feature type="compositionally biased region" description="Polar residues" evidence="1">
    <location>
        <begin position="226"/>
        <end position="256"/>
    </location>
</feature>
<feature type="compositionally biased region" description="Low complexity" evidence="1">
    <location>
        <begin position="275"/>
        <end position="291"/>
    </location>
</feature>
<evidence type="ECO:0000313" key="4">
    <source>
        <dbReference type="Proteomes" id="UP000192257"/>
    </source>
</evidence>
<dbReference type="VEuPathDB" id="TriTrypDB:TM35_000601130"/>
<comment type="caution">
    <text evidence="3">The sequence shown here is derived from an EMBL/GenBank/DDBJ whole genome shotgun (WGS) entry which is preliminary data.</text>
</comment>
<feature type="region of interest" description="Disordered" evidence="1">
    <location>
        <begin position="95"/>
        <end position="305"/>
    </location>
</feature>
<evidence type="ECO:0000256" key="2">
    <source>
        <dbReference type="SAM" id="SignalP"/>
    </source>
</evidence>
<feature type="compositionally biased region" description="Polar residues" evidence="1">
    <location>
        <begin position="168"/>
        <end position="197"/>
    </location>
</feature>
<dbReference type="RefSeq" id="XP_028877748.1">
    <property type="nucleotide sequence ID" value="XM_029030946.1"/>
</dbReference>
<reference evidence="3 4" key="1">
    <citation type="submission" date="2017-03" db="EMBL/GenBank/DDBJ databases">
        <title>An alternative strategy for trypanosome survival in the mammalian bloodstream revealed through genome and transcriptome analysis of the ubiquitous bovine parasite Trypanosoma (Megatrypanum) theileri.</title>
        <authorList>
            <person name="Kelly S."/>
            <person name="Ivens A."/>
            <person name="Mott A."/>
            <person name="O'Neill E."/>
            <person name="Emms D."/>
            <person name="Macleod O."/>
            <person name="Voorheis P."/>
            <person name="Matthews J."/>
            <person name="Matthews K."/>
            <person name="Carrington M."/>
        </authorList>
    </citation>
    <scope>NUCLEOTIDE SEQUENCE [LARGE SCALE GENOMIC DNA]</scope>
    <source>
        <strain evidence="3">Edinburgh</strain>
    </source>
</reference>
<keyword evidence="4" id="KW-1185">Reference proteome</keyword>
<keyword evidence="2" id="KW-0732">Signal</keyword>
<evidence type="ECO:0000313" key="3">
    <source>
        <dbReference type="EMBL" id="ORC83682.1"/>
    </source>
</evidence>
<dbReference type="GeneID" id="39990726"/>